<evidence type="ECO:0000313" key="2">
    <source>
        <dbReference type="EnsemblPlants" id="Bo20219s010.1"/>
    </source>
</evidence>
<protein>
    <submittedName>
        <fullName evidence="2">Uncharacterized protein</fullName>
    </submittedName>
</protein>
<proteinExistence type="predicted"/>
<evidence type="ECO:0000256" key="1">
    <source>
        <dbReference type="SAM" id="MobiDB-lite"/>
    </source>
</evidence>
<dbReference type="Gramene" id="Bo20219s010.1">
    <property type="protein sequence ID" value="Bo20219s010.1"/>
    <property type="gene ID" value="Bo20219s010"/>
</dbReference>
<feature type="compositionally biased region" description="Polar residues" evidence="1">
    <location>
        <begin position="45"/>
        <end position="54"/>
    </location>
</feature>
<keyword evidence="3" id="KW-1185">Reference proteome</keyword>
<reference evidence="2" key="1">
    <citation type="journal article" date="2014" name="Genome Biol.">
        <title>Transcriptome and methylome profiling reveals relics of genome dominance in the mesopolyploid Brassica oleracea.</title>
        <authorList>
            <person name="Parkin I.A."/>
            <person name="Koh C."/>
            <person name="Tang H."/>
            <person name="Robinson S.J."/>
            <person name="Kagale S."/>
            <person name="Clarke W.E."/>
            <person name="Town C.D."/>
            <person name="Nixon J."/>
            <person name="Krishnakumar V."/>
            <person name="Bidwell S.L."/>
            <person name="Denoeud F."/>
            <person name="Belcram H."/>
            <person name="Links M.G."/>
            <person name="Just J."/>
            <person name="Clarke C."/>
            <person name="Bender T."/>
            <person name="Huebert T."/>
            <person name="Mason A.S."/>
            <person name="Pires J.C."/>
            <person name="Barker G."/>
            <person name="Moore J."/>
            <person name="Walley P.G."/>
            <person name="Manoli S."/>
            <person name="Batley J."/>
            <person name="Edwards D."/>
            <person name="Nelson M.N."/>
            <person name="Wang X."/>
            <person name="Paterson A.H."/>
            <person name="King G."/>
            <person name="Bancroft I."/>
            <person name="Chalhoub B."/>
            <person name="Sharpe A.G."/>
        </authorList>
    </citation>
    <scope>NUCLEOTIDE SEQUENCE [LARGE SCALE GENOMIC DNA]</scope>
    <source>
        <strain evidence="2">cv. TO1000</strain>
    </source>
</reference>
<dbReference type="EnsemblPlants" id="Bo20219s010.1">
    <property type="protein sequence ID" value="Bo20219s010.1"/>
    <property type="gene ID" value="Bo20219s010"/>
</dbReference>
<name>A0A0D3AG86_BRAOL</name>
<evidence type="ECO:0000313" key="3">
    <source>
        <dbReference type="Proteomes" id="UP000032141"/>
    </source>
</evidence>
<dbReference type="HOGENOM" id="CLU_192629_0_0_1"/>
<dbReference type="eggNOG" id="KOG0017">
    <property type="taxonomic scope" value="Eukaryota"/>
</dbReference>
<feature type="region of interest" description="Disordered" evidence="1">
    <location>
        <begin position="43"/>
        <end position="85"/>
    </location>
</feature>
<organism evidence="2 3">
    <name type="scientific">Brassica oleracea var. oleracea</name>
    <dbReference type="NCBI Taxonomy" id="109376"/>
    <lineage>
        <taxon>Eukaryota</taxon>
        <taxon>Viridiplantae</taxon>
        <taxon>Streptophyta</taxon>
        <taxon>Embryophyta</taxon>
        <taxon>Tracheophyta</taxon>
        <taxon>Spermatophyta</taxon>
        <taxon>Magnoliopsida</taxon>
        <taxon>eudicotyledons</taxon>
        <taxon>Gunneridae</taxon>
        <taxon>Pentapetalae</taxon>
        <taxon>rosids</taxon>
        <taxon>malvids</taxon>
        <taxon>Brassicales</taxon>
        <taxon>Brassicaceae</taxon>
        <taxon>Brassiceae</taxon>
        <taxon>Brassica</taxon>
    </lineage>
</organism>
<dbReference type="AlphaFoldDB" id="A0A0D3AG86"/>
<sequence>MEVQKIIHLQKLANQLPDSFADPNRVKKSYIPACNAPIRIDVQKGQGQVATESNQHLKRGRPIGSKDKQLRKSKRGAGSESIKET</sequence>
<dbReference type="Proteomes" id="UP000032141">
    <property type="component" value="Unassembled WGS sequence"/>
</dbReference>
<reference evidence="2" key="2">
    <citation type="submission" date="2015-06" db="UniProtKB">
        <authorList>
            <consortium name="EnsemblPlants"/>
        </authorList>
    </citation>
    <scope>IDENTIFICATION</scope>
</reference>
<accession>A0A0D3AG86</accession>